<evidence type="ECO:0000313" key="4">
    <source>
        <dbReference type="Proteomes" id="UP000008178"/>
    </source>
</evidence>
<name>G2SYX6_ROSHA</name>
<dbReference type="InterPro" id="IPR037155">
    <property type="entry name" value="Staphopain_pro_sf"/>
</dbReference>
<evidence type="ECO:0000256" key="1">
    <source>
        <dbReference type="SAM" id="SignalP"/>
    </source>
</evidence>
<dbReference type="Proteomes" id="UP000008178">
    <property type="component" value="Chromosome"/>
</dbReference>
<organism evidence="3 4">
    <name type="scientific">Roseburia hominis (strain DSM 16839 / JCM 17582 / NCIMB 14029 / A2-183)</name>
    <dbReference type="NCBI Taxonomy" id="585394"/>
    <lineage>
        <taxon>Bacteria</taxon>
        <taxon>Bacillati</taxon>
        <taxon>Bacillota</taxon>
        <taxon>Clostridia</taxon>
        <taxon>Lachnospirales</taxon>
        <taxon>Lachnospiraceae</taxon>
        <taxon>Roseburia</taxon>
    </lineage>
</organism>
<dbReference type="SUPFAM" id="SSF54403">
    <property type="entry name" value="Cystatin/monellin"/>
    <property type="match status" value="1"/>
</dbReference>
<evidence type="ECO:0000259" key="2">
    <source>
        <dbReference type="Pfam" id="PF13529"/>
    </source>
</evidence>
<dbReference type="RefSeq" id="WP_014081278.1">
    <property type="nucleotide sequence ID" value="NC_015977.1"/>
</dbReference>
<dbReference type="InterPro" id="IPR046350">
    <property type="entry name" value="Cystatin_sf"/>
</dbReference>
<dbReference type="Gene3D" id="3.10.500.10">
    <property type="entry name" value="Staphopain proregion domain"/>
    <property type="match status" value="1"/>
</dbReference>
<keyword evidence="4" id="KW-1185">Reference proteome</keyword>
<dbReference type="Pfam" id="PF13529">
    <property type="entry name" value="Peptidase_C39_2"/>
    <property type="match status" value="1"/>
</dbReference>
<dbReference type="KEGG" id="rho:RHOM_16405"/>
<dbReference type="GeneID" id="75163156"/>
<dbReference type="HOGENOM" id="CLU_754158_0_0_9"/>
<dbReference type="AlphaFoldDB" id="G2SYX6"/>
<dbReference type="EMBL" id="CP003040">
    <property type="protein sequence ID" value="AEN98385.1"/>
    <property type="molecule type" value="Genomic_DNA"/>
</dbReference>
<feature type="signal peptide" evidence="1">
    <location>
        <begin position="1"/>
        <end position="26"/>
    </location>
</feature>
<accession>G2SYX6</accession>
<feature type="domain" description="Peptidase C39-like" evidence="2">
    <location>
        <begin position="207"/>
        <end position="330"/>
    </location>
</feature>
<dbReference type="GeneID" id="93724944"/>
<dbReference type="Gene3D" id="3.90.70.10">
    <property type="entry name" value="Cysteine proteinases"/>
    <property type="match status" value="1"/>
</dbReference>
<proteinExistence type="predicted"/>
<dbReference type="OrthoDB" id="1941348at2"/>
<feature type="chain" id="PRO_5003438322" description="Peptidase C39-like domain-containing protein" evidence="1">
    <location>
        <begin position="27"/>
        <end position="367"/>
    </location>
</feature>
<evidence type="ECO:0000313" key="3">
    <source>
        <dbReference type="EMBL" id="AEN98385.1"/>
    </source>
</evidence>
<reference evidence="3 4" key="1">
    <citation type="journal article" date="2015" name="Genome Announc.">
        <title>Complete genome sequence of the human gut symbiont Roseburia hominis.</title>
        <authorList>
            <person name="Travis A.J."/>
            <person name="Kelly D."/>
            <person name="Flint H.J."/>
            <person name="Aminov R.I."/>
        </authorList>
    </citation>
    <scope>NUCLEOTIDE SEQUENCE [LARGE SCALE GENOMIC DNA]</scope>
    <source>
        <strain evidence="4">DSM 16839 / JCM 17582 / NCIMB 14029 / A2-183</strain>
    </source>
</reference>
<dbReference type="InterPro" id="IPR038765">
    <property type="entry name" value="Papain-like_cys_pep_sf"/>
</dbReference>
<dbReference type="InterPro" id="IPR039564">
    <property type="entry name" value="Peptidase_C39-like"/>
</dbReference>
<dbReference type="eggNOG" id="ENOG503448A">
    <property type="taxonomic scope" value="Bacteria"/>
</dbReference>
<dbReference type="BioCyc" id="RHOM585394:G1H02-3257-MONOMER"/>
<protein>
    <recommendedName>
        <fullName evidence="2">Peptidase C39-like domain-containing protein</fullName>
    </recommendedName>
</protein>
<gene>
    <name evidence="3" type="ordered locus">RHOM_16405</name>
</gene>
<sequence length="367" mass="40155">MKFKKIISGILSLTLILGVCSISAFAAENTSGCYVVTEETPEEILEYAKEEFPEFLSHHLSSNGINAGEAQYTLGYPINIQESDGTNRIYDFPVMENGEIFAMLTIYDENGEYYTQLDENLMAEKLNELQNVSSQSSPISLVSNNAGFFAVVNDFVEPLTPDSEIENTVSLMNESITGNIVNITNVLSETDGNSISLMESSNPSPLGVVCVPQTDDGTFNGTQKEWCGAAVTAAIINYKKGTSLTAKGVTKEALGSAKNEGLTNSEVISVAKNHGLSPKSGNPLSYSSVKTEINGYRPIYMQMQRKSDEGKKYHALTLIGYSSSKYTVLNPWQSSSITLTKKDSGSDVTYVTGTRTYKWYTSIYNWK</sequence>
<dbReference type="SUPFAM" id="SSF54001">
    <property type="entry name" value="Cysteine proteinases"/>
    <property type="match status" value="1"/>
</dbReference>
<keyword evidence="1" id="KW-0732">Signal</keyword>